<evidence type="ECO:0000256" key="2">
    <source>
        <dbReference type="ARBA" id="ARBA00023015"/>
    </source>
</evidence>
<dbReference type="GO" id="GO:0003677">
    <property type="term" value="F:DNA binding"/>
    <property type="evidence" value="ECO:0007669"/>
    <property type="project" value="UniProtKB-KW"/>
</dbReference>
<proteinExistence type="inferred from homology"/>
<keyword evidence="5" id="KW-0804">Transcription</keyword>
<dbReference type="Pfam" id="PF04542">
    <property type="entry name" value="Sigma70_r2"/>
    <property type="match status" value="1"/>
</dbReference>
<keyword evidence="4" id="KW-0238">DNA-binding</keyword>
<evidence type="ECO:0000259" key="7">
    <source>
        <dbReference type="Pfam" id="PF08281"/>
    </source>
</evidence>
<dbReference type="Pfam" id="PF08281">
    <property type="entry name" value="Sigma70_r4_2"/>
    <property type="match status" value="1"/>
</dbReference>
<keyword evidence="2" id="KW-0805">Transcription regulation</keyword>
<dbReference type="RefSeq" id="WP_175498044.1">
    <property type="nucleotide sequence ID" value="NZ_FOVF01000015.1"/>
</dbReference>
<evidence type="ECO:0000313" key="8">
    <source>
        <dbReference type="EMBL" id="SFN33856.1"/>
    </source>
</evidence>
<dbReference type="InterPro" id="IPR013324">
    <property type="entry name" value="RNA_pol_sigma_r3/r4-like"/>
</dbReference>
<feature type="domain" description="RNA polymerase sigma-70 region 2" evidence="6">
    <location>
        <begin position="28"/>
        <end position="101"/>
    </location>
</feature>
<dbReference type="STRING" id="578942.SAMN05216289_11559"/>
<dbReference type="InterPro" id="IPR014284">
    <property type="entry name" value="RNA_pol_sigma-70_dom"/>
</dbReference>
<dbReference type="GO" id="GO:0016987">
    <property type="term" value="F:sigma factor activity"/>
    <property type="evidence" value="ECO:0007669"/>
    <property type="project" value="UniProtKB-KW"/>
</dbReference>
<dbReference type="InterPro" id="IPR013249">
    <property type="entry name" value="RNA_pol_sigma70_r4_t2"/>
</dbReference>
<dbReference type="Gene3D" id="1.10.10.10">
    <property type="entry name" value="Winged helix-like DNA-binding domain superfamily/Winged helix DNA-binding domain"/>
    <property type="match status" value="1"/>
</dbReference>
<dbReference type="PANTHER" id="PTHR43133">
    <property type="entry name" value="RNA POLYMERASE ECF-TYPE SIGMA FACTO"/>
    <property type="match status" value="1"/>
</dbReference>
<dbReference type="NCBIfam" id="TIGR02937">
    <property type="entry name" value="sigma70-ECF"/>
    <property type="match status" value="1"/>
</dbReference>
<dbReference type="InterPro" id="IPR007627">
    <property type="entry name" value="RNA_pol_sigma70_r2"/>
</dbReference>
<evidence type="ECO:0000256" key="1">
    <source>
        <dbReference type="ARBA" id="ARBA00010641"/>
    </source>
</evidence>
<dbReference type="EMBL" id="FOVF01000015">
    <property type="protein sequence ID" value="SFN33856.1"/>
    <property type="molecule type" value="Genomic_DNA"/>
</dbReference>
<reference evidence="8 9" key="1">
    <citation type="submission" date="2016-10" db="EMBL/GenBank/DDBJ databases">
        <authorList>
            <person name="de Groot N.N."/>
        </authorList>
    </citation>
    <scope>NUCLEOTIDE SEQUENCE [LARGE SCALE GENOMIC DNA]</scope>
    <source>
        <strain evidence="8 9">CGMCC 1.7659</strain>
    </source>
</reference>
<comment type="similarity">
    <text evidence="1">Belongs to the sigma-70 factor family. ECF subfamily.</text>
</comment>
<dbReference type="AlphaFoldDB" id="A0A1I4Y711"/>
<keyword evidence="9" id="KW-1185">Reference proteome</keyword>
<dbReference type="SUPFAM" id="SSF88946">
    <property type="entry name" value="Sigma2 domain of RNA polymerase sigma factors"/>
    <property type="match status" value="1"/>
</dbReference>
<dbReference type="PANTHER" id="PTHR43133:SF8">
    <property type="entry name" value="RNA POLYMERASE SIGMA FACTOR HI_1459-RELATED"/>
    <property type="match status" value="1"/>
</dbReference>
<dbReference type="Proteomes" id="UP000198575">
    <property type="component" value="Unassembled WGS sequence"/>
</dbReference>
<dbReference type="InterPro" id="IPR039425">
    <property type="entry name" value="RNA_pol_sigma-70-like"/>
</dbReference>
<keyword evidence="3" id="KW-0731">Sigma factor</keyword>
<feature type="domain" description="RNA polymerase sigma factor 70 region 4 type 2" evidence="7">
    <location>
        <begin position="132"/>
        <end position="174"/>
    </location>
</feature>
<accession>A0A1I4Y711</accession>
<dbReference type="GO" id="GO:0006352">
    <property type="term" value="P:DNA-templated transcription initiation"/>
    <property type="evidence" value="ECO:0007669"/>
    <property type="project" value="InterPro"/>
</dbReference>
<sequence length="188" mass="21125">MADVAHSESTATLLSLLRQGDESARERLMARYLPMLRRWAHGRLPTRARDLNDTNDLVQITLLSALKKLDEFRSQHEGALLAYLRTTLMNAIRGEIRRVGRAGQVESITEDDDARGVDSMVPRLDSDQWLDYERALAKLPEPKREAVLLRLEFGMSYAEIAAALGRPSEAAASMMVSRALIELAQHLE</sequence>
<protein>
    <submittedName>
        <fullName evidence="8">RNA polymerase sigma-70 factor, ECF subfamily</fullName>
    </submittedName>
</protein>
<dbReference type="Gene3D" id="1.10.1740.10">
    <property type="match status" value="1"/>
</dbReference>
<evidence type="ECO:0000256" key="3">
    <source>
        <dbReference type="ARBA" id="ARBA00023082"/>
    </source>
</evidence>
<gene>
    <name evidence="8" type="ORF">SAMN05216289_11559</name>
</gene>
<evidence type="ECO:0000313" key="9">
    <source>
        <dbReference type="Proteomes" id="UP000198575"/>
    </source>
</evidence>
<name>A0A1I4Y711_9GAMM</name>
<dbReference type="InterPro" id="IPR036388">
    <property type="entry name" value="WH-like_DNA-bd_sf"/>
</dbReference>
<dbReference type="InterPro" id="IPR013325">
    <property type="entry name" value="RNA_pol_sigma_r2"/>
</dbReference>
<evidence type="ECO:0000256" key="5">
    <source>
        <dbReference type="ARBA" id="ARBA00023163"/>
    </source>
</evidence>
<evidence type="ECO:0000256" key="4">
    <source>
        <dbReference type="ARBA" id="ARBA00023125"/>
    </source>
</evidence>
<organism evidence="8 9">
    <name type="scientific">Dokdonella immobilis</name>
    <dbReference type="NCBI Taxonomy" id="578942"/>
    <lineage>
        <taxon>Bacteria</taxon>
        <taxon>Pseudomonadati</taxon>
        <taxon>Pseudomonadota</taxon>
        <taxon>Gammaproteobacteria</taxon>
        <taxon>Lysobacterales</taxon>
        <taxon>Rhodanobacteraceae</taxon>
        <taxon>Dokdonella</taxon>
    </lineage>
</organism>
<dbReference type="SUPFAM" id="SSF88659">
    <property type="entry name" value="Sigma3 and sigma4 domains of RNA polymerase sigma factors"/>
    <property type="match status" value="1"/>
</dbReference>
<evidence type="ECO:0000259" key="6">
    <source>
        <dbReference type="Pfam" id="PF04542"/>
    </source>
</evidence>